<evidence type="ECO:0000313" key="2">
    <source>
        <dbReference type="Proteomes" id="UP001652564"/>
    </source>
</evidence>
<dbReference type="PANTHER" id="PTHR41260:SF1">
    <property type="entry name" value="PROTEIN ECSC"/>
    <property type="match status" value="1"/>
</dbReference>
<proteinExistence type="predicted"/>
<sequence>MENETNLPVPAVLDGVPVLTLPPDALVELSALALRLKRANGPVMRVMNTIGGKVETRFSGLPTSVKRLIQTGTAEILEGAYWAAGKVGSHPSVPETGDWGHRVAAATGGALGGFGGIGSAMVELPATVAVFFGAMQKVAGQYGFDPGAEETRLICLEIFGAGGHLAGDDGVDTSFLGTRLAVNGATLQAMIQQVAPALAIVLGRKLASQSVPVLGSAAGAGINLAFLSYYRDMAHVRFGLKRLAGRYGDETVEVEFRQSLIRLGLEE</sequence>
<reference evidence="1 2" key="1">
    <citation type="submission" date="2022-10" db="EMBL/GenBank/DDBJ databases">
        <title>Defluviimonas sp. nov., isolated from ocean surface sediments.</title>
        <authorList>
            <person name="He W."/>
            <person name="Wang L."/>
            <person name="Zhang D.-F."/>
        </authorList>
    </citation>
    <scope>NUCLEOTIDE SEQUENCE [LARGE SCALE GENOMIC DNA]</scope>
    <source>
        <strain evidence="1 2">WL0050</strain>
    </source>
</reference>
<protein>
    <submittedName>
        <fullName evidence="1">EcsC family protein</fullName>
    </submittedName>
</protein>
<keyword evidence="2" id="KW-1185">Reference proteome</keyword>
<evidence type="ECO:0000313" key="1">
    <source>
        <dbReference type="EMBL" id="MCV2871856.1"/>
    </source>
</evidence>
<dbReference type="PANTHER" id="PTHR41260">
    <property type="entry name" value="PROTEIN ECSC"/>
    <property type="match status" value="1"/>
</dbReference>
<accession>A0ABT2ZL56</accession>
<name>A0ABT2ZL56_9RHOB</name>
<dbReference type="Proteomes" id="UP001652564">
    <property type="component" value="Unassembled WGS sequence"/>
</dbReference>
<gene>
    <name evidence="1" type="ORF">OEZ71_06060</name>
</gene>
<dbReference type="Pfam" id="PF12787">
    <property type="entry name" value="EcsC"/>
    <property type="match status" value="1"/>
</dbReference>
<organism evidence="1 2">
    <name type="scientific">Albidovulum litorale</name>
    <dbReference type="NCBI Taxonomy" id="2984134"/>
    <lineage>
        <taxon>Bacteria</taxon>
        <taxon>Pseudomonadati</taxon>
        <taxon>Pseudomonadota</taxon>
        <taxon>Alphaproteobacteria</taxon>
        <taxon>Rhodobacterales</taxon>
        <taxon>Paracoccaceae</taxon>
        <taxon>Albidovulum</taxon>
    </lineage>
</organism>
<dbReference type="RefSeq" id="WP_263739065.1">
    <property type="nucleotide sequence ID" value="NZ_JAOWKZ010000002.1"/>
</dbReference>
<dbReference type="EMBL" id="JAOWKZ010000002">
    <property type="protein sequence ID" value="MCV2871856.1"/>
    <property type="molecule type" value="Genomic_DNA"/>
</dbReference>
<dbReference type="InterPro" id="IPR024787">
    <property type="entry name" value="EcsC"/>
</dbReference>
<comment type="caution">
    <text evidence="1">The sequence shown here is derived from an EMBL/GenBank/DDBJ whole genome shotgun (WGS) entry which is preliminary data.</text>
</comment>